<keyword evidence="2" id="KW-0472">Membrane</keyword>
<comment type="caution">
    <text evidence="3">The sequence shown here is derived from an EMBL/GenBank/DDBJ whole genome shotgun (WGS) entry which is preliminary data.</text>
</comment>
<evidence type="ECO:0000256" key="1">
    <source>
        <dbReference type="SAM" id="MobiDB-lite"/>
    </source>
</evidence>
<keyword evidence="2" id="KW-0812">Transmembrane</keyword>
<proteinExistence type="predicted"/>
<feature type="region of interest" description="Disordered" evidence="1">
    <location>
        <begin position="69"/>
        <end position="114"/>
    </location>
</feature>
<accession>A0A226E4C8</accession>
<feature type="compositionally biased region" description="Polar residues" evidence="1">
    <location>
        <begin position="92"/>
        <end position="106"/>
    </location>
</feature>
<reference evidence="3 4" key="1">
    <citation type="submission" date="2015-12" db="EMBL/GenBank/DDBJ databases">
        <title>The genome of Folsomia candida.</title>
        <authorList>
            <person name="Faddeeva A."/>
            <person name="Derks M.F."/>
            <person name="Anvar Y."/>
            <person name="Smit S."/>
            <person name="Van Straalen N."/>
            <person name="Roelofs D."/>
        </authorList>
    </citation>
    <scope>NUCLEOTIDE SEQUENCE [LARGE SCALE GENOMIC DNA]</scope>
    <source>
        <strain evidence="3 4">VU population</strain>
        <tissue evidence="3">Whole body</tissue>
    </source>
</reference>
<dbReference type="EMBL" id="LNIX01000007">
    <property type="protein sequence ID" value="OXA51346.1"/>
    <property type="molecule type" value="Genomic_DNA"/>
</dbReference>
<sequence length="224" mass="24324">MRCSTVVSHCPVGLAFLLLMWIISHQKLNVFIAELMQSYMNLASKRIVPLEKVASSKVVGPLVAVRKPVPTPTPPSAARTTSPTPTSVSSANLHVSTDTRSASNIPESVEPRNDIEPSHAASVHFHLLCGLMGKVLAFHCTHLDLTHPPYTPSFCLLLLALVALHTHSSSSSSKEMDVISIYFSSQQQKTNSAQLLCLLIPRRLATCATFCPIIAIETHTQHGE</sequence>
<keyword evidence="4" id="KW-1185">Reference proteome</keyword>
<evidence type="ECO:0000313" key="3">
    <source>
        <dbReference type="EMBL" id="OXA51346.1"/>
    </source>
</evidence>
<feature type="compositionally biased region" description="Low complexity" evidence="1">
    <location>
        <begin position="76"/>
        <end position="91"/>
    </location>
</feature>
<evidence type="ECO:0000313" key="4">
    <source>
        <dbReference type="Proteomes" id="UP000198287"/>
    </source>
</evidence>
<gene>
    <name evidence="3" type="ORF">Fcan01_13553</name>
</gene>
<dbReference type="Proteomes" id="UP000198287">
    <property type="component" value="Unassembled WGS sequence"/>
</dbReference>
<feature type="transmembrane region" description="Helical" evidence="2">
    <location>
        <begin position="6"/>
        <end position="23"/>
    </location>
</feature>
<name>A0A226E4C8_FOLCA</name>
<organism evidence="3 4">
    <name type="scientific">Folsomia candida</name>
    <name type="common">Springtail</name>
    <dbReference type="NCBI Taxonomy" id="158441"/>
    <lineage>
        <taxon>Eukaryota</taxon>
        <taxon>Metazoa</taxon>
        <taxon>Ecdysozoa</taxon>
        <taxon>Arthropoda</taxon>
        <taxon>Hexapoda</taxon>
        <taxon>Collembola</taxon>
        <taxon>Entomobryomorpha</taxon>
        <taxon>Isotomoidea</taxon>
        <taxon>Isotomidae</taxon>
        <taxon>Proisotominae</taxon>
        <taxon>Folsomia</taxon>
    </lineage>
</organism>
<dbReference type="AlphaFoldDB" id="A0A226E4C8"/>
<protein>
    <submittedName>
        <fullName evidence="3">Uncharacterized protein</fullName>
    </submittedName>
</protein>
<evidence type="ECO:0000256" key="2">
    <source>
        <dbReference type="SAM" id="Phobius"/>
    </source>
</evidence>
<keyword evidence="2" id="KW-1133">Transmembrane helix</keyword>